<gene>
    <name evidence="1" type="ORF">BBOU_0195</name>
</gene>
<evidence type="ECO:0000313" key="2">
    <source>
        <dbReference type="Proteomes" id="UP000029093"/>
    </source>
</evidence>
<evidence type="ECO:0000313" key="1">
    <source>
        <dbReference type="EMBL" id="KFI49095.1"/>
    </source>
</evidence>
<protein>
    <submittedName>
        <fullName evidence="1">Uncharacterized protein</fullName>
    </submittedName>
</protein>
<comment type="caution">
    <text evidence="1">The sequence shown here is derived from an EMBL/GenBank/DDBJ whole genome shotgun (WGS) entry which is preliminary data.</text>
</comment>
<reference evidence="1 2" key="1">
    <citation type="submission" date="2014-03" db="EMBL/GenBank/DDBJ databases">
        <title>Genomics of Bifidobacteria.</title>
        <authorList>
            <person name="Ventura M."/>
            <person name="Milani C."/>
            <person name="Lugli G.A."/>
        </authorList>
    </citation>
    <scope>NUCLEOTIDE SEQUENCE [LARGE SCALE GENOMIC DNA]</scope>
    <source>
        <strain evidence="1 2">LMG 10736</strain>
    </source>
</reference>
<sequence>MDKSSTVAMGSTSNFHRAEISLMRVTICSFSSKAGVSGKNKAMFSQTFNAGIRRISWNTKPIPSCLATDGDEMSTVLPSTDILPESGWYTP</sequence>
<dbReference type="Proteomes" id="UP000029093">
    <property type="component" value="Unassembled WGS sequence"/>
</dbReference>
<keyword evidence="2" id="KW-1185">Reference proteome</keyword>
<proteinExistence type="predicted"/>
<dbReference type="AlphaFoldDB" id="A0A086ZRE5"/>
<dbReference type="AntiFam" id="ANF00228">
    <property type="entry name" value="Shadow ORF (opposite rbsA1)"/>
</dbReference>
<dbReference type="EMBL" id="JGYQ01000003">
    <property type="protein sequence ID" value="KFI49095.1"/>
    <property type="molecule type" value="Genomic_DNA"/>
</dbReference>
<organism evidence="1 2">
    <name type="scientific">Bifidobacterium boum</name>
    <dbReference type="NCBI Taxonomy" id="78343"/>
    <lineage>
        <taxon>Bacteria</taxon>
        <taxon>Bacillati</taxon>
        <taxon>Actinomycetota</taxon>
        <taxon>Actinomycetes</taxon>
        <taxon>Bifidobacteriales</taxon>
        <taxon>Bifidobacteriaceae</taxon>
        <taxon>Bifidobacterium</taxon>
    </lineage>
</organism>
<accession>A0A086ZRE5</accession>
<name>A0A086ZRE5_9BIFI</name>